<comment type="subcellular location">
    <subcellularLocation>
        <location evidence="2">Cytoplasm</location>
    </subcellularLocation>
    <subcellularLocation>
        <location evidence="1">Endoplasmic reticulum membrane</location>
        <topology evidence="1">Single-pass membrane protein</topology>
    </subcellularLocation>
</comment>
<accession>A0A2L2YBU5</accession>
<dbReference type="Gene3D" id="6.10.250.2950">
    <property type="match status" value="1"/>
</dbReference>
<sequence length="164" mass="19352">MDIPIDEKPAIERNTFEIVTEFLSTYGWTCLFIVVVLNLIWSHFYPKYKKWQERQEDQRKEAEYKKDPTRLIEREEAMQLARRKLQEKHDQLAQEHAEKMRLKEEQKKKERIEAMENLMKGKSTKPKPKDESQSLRPEYNPLMGGSSSSSSCFRPTRRGTSGGG</sequence>
<dbReference type="EMBL" id="IAAA01012961">
    <property type="protein sequence ID" value="LAA05614.1"/>
    <property type="molecule type" value="mRNA"/>
</dbReference>
<dbReference type="GO" id="GO:0036502">
    <property type="term" value="C:Derlin-1-VIMP complex"/>
    <property type="evidence" value="ECO:0007669"/>
    <property type="project" value="TreeGrafter"/>
</dbReference>
<evidence type="ECO:0000256" key="10">
    <source>
        <dbReference type="SAM" id="MobiDB-lite"/>
    </source>
</evidence>
<dbReference type="EMBL" id="IAAA01012962">
    <property type="protein sequence ID" value="LAA05617.1"/>
    <property type="molecule type" value="mRNA"/>
</dbReference>
<evidence type="ECO:0000256" key="1">
    <source>
        <dbReference type="ARBA" id="ARBA00004389"/>
    </source>
</evidence>
<feature type="transmembrane region" description="Helical" evidence="11">
    <location>
        <begin position="26"/>
        <end position="45"/>
    </location>
</feature>
<proteinExistence type="evidence at transcript level"/>
<dbReference type="Pfam" id="PF06936">
    <property type="entry name" value="Selenoprotein_S"/>
    <property type="match status" value="1"/>
</dbReference>
<dbReference type="GO" id="GO:0036513">
    <property type="term" value="C:Derlin-1 retrotranslocation complex"/>
    <property type="evidence" value="ECO:0007669"/>
    <property type="project" value="TreeGrafter"/>
</dbReference>
<reference evidence="12" key="1">
    <citation type="journal article" date="2016" name="Mol. Ecol. Resour.">
        <title>Evaluation of the impact of RNA preservation methods of spiders for de novo transcriptome assembly.</title>
        <authorList>
            <person name="Kono N."/>
            <person name="Nakamura H."/>
            <person name="Ito Y."/>
            <person name="Tomita M."/>
            <person name="Arakawa K."/>
        </authorList>
    </citation>
    <scope>NUCLEOTIDE SEQUENCE</scope>
    <source>
        <tissue evidence="12">Whole body</tissue>
    </source>
</reference>
<name>A0A2L2YBU5_PARTP</name>
<keyword evidence="4" id="KW-0963">Cytoplasm</keyword>
<dbReference type="EMBL" id="IAAA01012960">
    <property type="protein sequence ID" value="LAA05610.1"/>
    <property type="molecule type" value="mRNA"/>
</dbReference>
<evidence type="ECO:0000256" key="2">
    <source>
        <dbReference type="ARBA" id="ARBA00004496"/>
    </source>
</evidence>
<protein>
    <submittedName>
        <fullName evidence="12">Selenoprotein S</fullName>
    </submittedName>
</protein>
<dbReference type="InterPro" id="IPR009703">
    <property type="entry name" value="Selenoprotein_S"/>
</dbReference>
<organism evidence="12">
    <name type="scientific">Parasteatoda tepidariorum</name>
    <name type="common">Common house spider</name>
    <name type="synonym">Achaearanea tepidariorum</name>
    <dbReference type="NCBI Taxonomy" id="114398"/>
    <lineage>
        <taxon>Eukaryota</taxon>
        <taxon>Metazoa</taxon>
        <taxon>Ecdysozoa</taxon>
        <taxon>Arthropoda</taxon>
        <taxon>Chelicerata</taxon>
        <taxon>Arachnida</taxon>
        <taxon>Araneae</taxon>
        <taxon>Araneomorphae</taxon>
        <taxon>Entelegynae</taxon>
        <taxon>Araneoidea</taxon>
        <taxon>Theridiidae</taxon>
        <taxon>Parasteatoda</taxon>
    </lineage>
</organism>
<keyword evidence="5 11" id="KW-0812">Transmembrane</keyword>
<evidence type="ECO:0000256" key="8">
    <source>
        <dbReference type="ARBA" id="ARBA00022989"/>
    </source>
</evidence>
<evidence type="ECO:0000256" key="3">
    <source>
        <dbReference type="ARBA" id="ARBA00011034"/>
    </source>
</evidence>
<dbReference type="PANTHER" id="PTHR28621:SF1">
    <property type="entry name" value="SELENOPROTEIN S"/>
    <property type="match status" value="1"/>
</dbReference>
<keyword evidence="7" id="KW-0712">Selenocysteine</keyword>
<dbReference type="OrthoDB" id="75792at2759"/>
<keyword evidence="9 11" id="KW-0472">Membrane</keyword>
<dbReference type="PANTHER" id="PTHR28621">
    <property type="entry name" value="SELENOPROTEIN S"/>
    <property type="match status" value="1"/>
</dbReference>
<keyword evidence="6" id="KW-0256">Endoplasmic reticulum</keyword>
<evidence type="ECO:0000256" key="11">
    <source>
        <dbReference type="SAM" id="Phobius"/>
    </source>
</evidence>
<evidence type="ECO:0000313" key="12">
    <source>
        <dbReference type="EMBL" id="LAA05614.1"/>
    </source>
</evidence>
<evidence type="ECO:0000256" key="4">
    <source>
        <dbReference type="ARBA" id="ARBA00022490"/>
    </source>
</evidence>
<dbReference type="AlphaFoldDB" id="A0A2L2YBU5"/>
<feature type="region of interest" description="Disordered" evidence="10">
    <location>
        <begin position="86"/>
        <end position="164"/>
    </location>
</feature>
<evidence type="ECO:0000256" key="5">
    <source>
        <dbReference type="ARBA" id="ARBA00022692"/>
    </source>
</evidence>
<evidence type="ECO:0000256" key="7">
    <source>
        <dbReference type="ARBA" id="ARBA00022933"/>
    </source>
</evidence>
<evidence type="ECO:0000256" key="6">
    <source>
        <dbReference type="ARBA" id="ARBA00022824"/>
    </source>
</evidence>
<dbReference type="GO" id="GO:0030970">
    <property type="term" value="P:retrograde protein transport, ER to cytosol"/>
    <property type="evidence" value="ECO:0007669"/>
    <property type="project" value="TreeGrafter"/>
</dbReference>
<dbReference type="GO" id="GO:0030968">
    <property type="term" value="P:endoplasmic reticulum unfolded protein response"/>
    <property type="evidence" value="ECO:0007669"/>
    <property type="project" value="TreeGrafter"/>
</dbReference>
<comment type="similarity">
    <text evidence="3">Belongs to the selenoprotein S family.</text>
</comment>
<keyword evidence="8 11" id="KW-1133">Transmembrane helix</keyword>
<evidence type="ECO:0000256" key="9">
    <source>
        <dbReference type="ARBA" id="ARBA00023136"/>
    </source>
</evidence>
<feature type="compositionally biased region" description="Basic and acidic residues" evidence="10">
    <location>
        <begin position="87"/>
        <end position="114"/>
    </location>
</feature>